<dbReference type="Proteomes" id="UP001295463">
    <property type="component" value="Chromosome"/>
</dbReference>
<keyword evidence="2" id="KW-1185">Reference proteome</keyword>
<reference evidence="1 2" key="1">
    <citation type="submission" date="2022-03" db="EMBL/GenBank/DDBJ databases">
        <authorList>
            <person name="Koch H."/>
        </authorList>
    </citation>
    <scope>NUCLEOTIDE SEQUENCE [LARGE SCALE GENOMIC DNA]</scope>
    <source>
        <strain evidence="1 2">G1</strain>
    </source>
</reference>
<evidence type="ECO:0000313" key="2">
    <source>
        <dbReference type="Proteomes" id="UP001295463"/>
    </source>
</evidence>
<dbReference type="InterPro" id="IPR011335">
    <property type="entry name" value="Restrct_endonuc-II-like"/>
</dbReference>
<evidence type="ECO:0000313" key="1">
    <source>
        <dbReference type="EMBL" id="CAH2032533.1"/>
    </source>
</evidence>
<protein>
    <recommendedName>
        <fullName evidence="3">Restriction endonuclease</fullName>
    </recommendedName>
</protein>
<organism evidence="1 2">
    <name type="scientific">Trichlorobacter ammonificans</name>
    <dbReference type="NCBI Taxonomy" id="2916410"/>
    <lineage>
        <taxon>Bacteria</taxon>
        <taxon>Pseudomonadati</taxon>
        <taxon>Thermodesulfobacteriota</taxon>
        <taxon>Desulfuromonadia</taxon>
        <taxon>Geobacterales</taxon>
        <taxon>Geobacteraceae</taxon>
        <taxon>Trichlorobacter</taxon>
    </lineage>
</organism>
<dbReference type="InterPro" id="IPR011338">
    <property type="entry name" value="BamHI/BglII/BstY"/>
</dbReference>
<gene>
    <name evidence="1" type="ORF">GEAMG1_2697</name>
</gene>
<proteinExistence type="predicted"/>
<evidence type="ECO:0008006" key="3">
    <source>
        <dbReference type="Google" id="ProtNLM"/>
    </source>
</evidence>
<dbReference type="Pfam" id="PF09195">
    <property type="entry name" value="Endonuc-BglII"/>
    <property type="match status" value="1"/>
</dbReference>
<dbReference type="EMBL" id="OW150024">
    <property type="protein sequence ID" value="CAH2032533.1"/>
    <property type="molecule type" value="Genomic_DNA"/>
</dbReference>
<sequence>MNHNTTGGIFLMKITAMKFYGGAREKVCRLGLADLFLELQQIIFETTIEIEETRDANGAAFIREELDSRFSNGDDWVKTASGGVDWVKRIRYNSTFMARIGVEIQVSARSDLLIRDIVHLRNSLQEGHIDVGAIVVPSDRFQLFLPDRTPSYRDAIRYIEQEFKEAMTFPIVVIAIEHDGTGNALPKKRTNKGKAD</sequence>
<name>A0ABN8HNH0_9BACT</name>
<accession>A0ABN8HNH0</accession>
<dbReference type="InterPro" id="IPR015278">
    <property type="entry name" value="BglII-like"/>
</dbReference>
<dbReference type="SUPFAM" id="SSF52980">
    <property type="entry name" value="Restriction endonuclease-like"/>
    <property type="match status" value="1"/>
</dbReference>
<dbReference type="Gene3D" id="3.40.91.20">
    <property type="match status" value="1"/>
</dbReference>